<proteinExistence type="predicted"/>
<accession>A0A7S1QB99</accession>
<feature type="region of interest" description="Disordered" evidence="1">
    <location>
        <begin position="367"/>
        <end position="441"/>
    </location>
</feature>
<feature type="compositionally biased region" description="Polar residues" evidence="1">
    <location>
        <begin position="298"/>
        <end position="323"/>
    </location>
</feature>
<feature type="region of interest" description="Disordered" evidence="1">
    <location>
        <begin position="146"/>
        <end position="178"/>
    </location>
</feature>
<dbReference type="EMBL" id="HBGF01029980">
    <property type="protein sequence ID" value="CAD9126149.1"/>
    <property type="molecule type" value="Transcribed_RNA"/>
</dbReference>
<evidence type="ECO:0000256" key="1">
    <source>
        <dbReference type="SAM" id="MobiDB-lite"/>
    </source>
</evidence>
<feature type="compositionally biased region" description="Polar residues" evidence="1">
    <location>
        <begin position="204"/>
        <end position="214"/>
    </location>
</feature>
<feature type="region of interest" description="Disordered" evidence="1">
    <location>
        <begin position="198"/>
        <end position="354"/>
    </location>
</feature>
<name>A0A7S1QB99_NEODS</name>
<reference evidence="2" key="1">
    <citation type="submission" date="2021-01" db="EMBL/GenBank/DDBJ databases">
        <authorList>
            <person name="Corre E."/>
            <person name="Pelletier E."/>
            <person name="Niang G."/>
            <person name="Scheremetjew M."/>
            <person name="Finn R."/>
            <person name="Kale V."/>
            <person name="Holt S."/>
            <person name="Cochrane G."/>
            <person name="Meng A."/>
            <person name="Brown T."/>
            <person name="Cohen L."/>
        </authorList>
    </citation>
    <scope>NUCLEOTIDE SEQUENCE</scope>
    <source>
        <strain evidence="2">CCAP 1951/1</strain>
    </source>
</reference>
<sequence length="441" mass="46253">MGCCHSRRVGSESDAELCELPGEDQLHEQLDEMALSASSADTADEPLPCTASLRERLIVFRASMRHNINDDPNQFAEFARTQEPELQPRDARRAAQWVDDVLRHAAAASTGTVACPVVAYDTFRTSLRNLRAGPAMSANAYAAALANPQTSESTTTGTTDGDDSAAGDDPGAPPPVLTSGMQQYVATATRHVQRLQRAFDEQQQRASGGTSYNSDGPALPHPHSDAALPRQHQRPGPGQRNTSSAGSGGGNSRGITVDARGVFVSHSDQSDSDMAGDVDLAAGTHTPHSGYPQAHPNAGSTTTGRSPRGSNAHPNNGHNNSGSRPALGVPGERNPLCRRSPRHVGAAATGQPQSYARRMLLQQAGTGFRSGARGMGPRGGRPPPARSLADQQVSFTYSESSDADDASDGECSPPARDVPVPPLAGSGGTPVARRASSRRRR</sequence>
<protein>
    <submittedName>
        <fullName evidence="2">Uncharacterized protein</fullName>
    </submittedName>
</protein>
<gene>
    <name evidence="2" type="ORF">NDES1114_LOCUS19962</name>
</gene>
<evidence type="ECO:0000313" key="2">
    <source>
        <dbReference type="EMBL" id="CAD9126149.1"/>
    </source>
</evidence>
<organism evidence="2">
    <name type="scientific">Neobodo designis</name>
    <name type="common">Flagellated protozoan</name>
    <name type="synonym">Bodo designis</name>
    <dbReference type="NCBI Taxonomy" id="312471"/>
    <lineage>
        <taxon>Eukaryota</taxon>
        <taxon>Discoba</taxon>
        <taxon>Euglenozoa</taxon>
        <taxon>Kinetoplastea</taxon>
        <taxon>Metakinetoplastina</taxon>
        <taxon>Neobodonida</taxon>
        <taxon>Neobodo</taxon>
    </lineage>
</organism>
<dbReference type="AlphaFoldDB" id="A0A7S1QB99"/>